<keyword evidence="3" id="KW-1185">Reference proteome</keyword>
<name>A0A329MJ33_9BACL</name>
<dbReference type="Proteomes" id="UP000250369">
    <property type="component" value="Unassembled WGS sequence"/>
</dbReference>
<accession>A0A329MJ33</accession>
<reference evidence="2 3" key="1">
    <citation type="journal article" date="2009" name="Int. J. Syst. Evol. Microbiol.">
        <title>Paenibacillus contaminans sp. nov., isolated from a contaminated laboratory plate.</title>
        <authorList>
            <person name="Chou J.H."/>
            <person name="Lee J.H."/>
            <person name="Lin M.C."/>
            <person name="Chang P.S."/>
            <person name="Arun A.B."/>
            <person name="Young C.C."/>
            <person name="Chen W.M."/>
        </authorList>
    </citation>
    <scope>NUCLEOTIDE SEQUENCE [LARGE SCALE GENOMIC DNA]</scope>
    <source>
        <strain evidence="2 3">CKOBP-6</strain>
    </source>
</reference>
<dbReference type="EMBL" id="QMFB01000010">
    <property type="protein sequence ID" value="RAV19849.1"/>
    <property type="molecule type" value="Genomic_DNA"/>
</dbReference>
<evidence type="ECO:0000313" key="3">
    <source>
        <dbReference type="Proteomes" id="UP000250369"/>
    </source>
</evidence>
<evidence type="ECO:0000313" key="2">
    <source>
        <dbReference type="EMBL" id="RAV19849.1"/>
    </source>
</evidence>
<feature type="transmembrane region" description="Helical" evidence="1">
    <location>
        <begin position="362"/>
        <end position="383"/>
    </location>
</feature>
<dbReference type="AlphaFoldDB" id="A0A329MJ33"/>
<proteinExistence type="predicted"/>
<organism evidence="2 3">
    <name type="scientific">Paenibacillus contaminans</name>
    <dbReference type="NCBI Taxonomy" id="450362"/>
    <lineage>
        <taxon>Bacteria</taxon>
        <taxon>Bacillati</taxon>
        <taxon>Bacillota</taxon>
        <taxon>Bacilli</taxon>
        <taxon>Bacillales</taxon>
        <taxon>Paenibacillaceae</taxon>
        <taxon>Paenibacillus</taxon>
    </lineage>
</organism>
<evidence type="ECO:0008006" key="4">
    <source>
        <dbReference type="Google" id="ProtNLM"/>
    </source>
</evidence>
<protein>
    <recommendedName>
        <fullName evidence="4">PqqD family protein</fullName>
    </recommendedName>
</protein>
<feature type="transmembrane region" description="Helical" evidence="1">
    <location>
        <begin position="320"/>
        <end position="342"/>
    </location>
</feature>
<feature type="transmembrane region" description="Helical" evidence="1">
    <location>
        <begin position="246"/>
        <end position="264"/>
    </location>
</feature>
<keyword evidence="1" id="KW-1133">Transmembrane helix</keyword>
<dbReference type="OrthoDB" id="140324at2"/>
<evidence type="ECO:0000256" key="1">
    <source>
        <dbReference type="SAM" id="Phobius"/>
    </source>
</evidence>
<gene>
    <name evidence="2" type="ORF">DQG23_18140</name>
</gene>
<keyword evidence="1" id="KW-0812">Transmembrane</keyword>
<sequence>MVQAAQSSIKLYPMQIREDGNVFIVEDRDTGSFFEMPRICIDAIRMIEEGVAQEEIEAVLRNRYPDEEVDMHLFLEQLLEYGLVKEMNGIEIKRTGLQADRSGFAWIPVPFAKLFFNRMTRILFLLMFLGNVLLLAAFPKLVPHYTDWFVFSSVTANMALWMAVSLVLLLHHELGHLLAVRAEGLNARVGIGYRLILIVMETEMTGIWSLPKKRRYMPLLAGLCFDNAVLFAALVIKLLFPDLPGTASGLLAIVIYTLILNMLYQGLFFMKTDLYYVAEQLTGKNNLLENSRAWLTRFVPFIKAQKAPELFPGELKAVRLYALFYVAGLFVSGIIAAFYLLPQLYTATSNALRHLTEPAGSVIFWDGAAFLAQLLLFAGLYVYALKKEGRSKRALQ</sequence>
<dbReference type="RefSeq" id="WP_113032279.1">
    <property type="nucleotide sequence ID" value="NZ_QMFB01000010.1"/>
</dbReference>
<feature type="transmembrane region" description="Helical" evidence="1">
    <location>
        <begin position="122"/>
        <end position="142"/>
    </location>
</feature>
<comment type="caution">
    <text evidence="2">The sequence shown here is derived from an EMBL/GenBank/DDBJ whole genome shotgun (WGS) entry which is preliminary data.</text>
</comment>
<feature type="transmembrane region" description="Helical" evidence="1">
    <location>
        <begin position="148"/>
        <end position="171"/>
    </location>
</feature>
<keyword evidence="1" id="KW-0472">Membrane</keyword>
<feature type="transmembrane region" description="Helical" evidence="1">
    <location>
        <begin position="219"/>
        <end position="240"/>
    </location>
</feature>